<comment type="similarity">
    <text evidence="3 9 11">Belongs to the uracil-DNA glycosylase (UDG) superfamily. UNG family.</text>
</comment>
<feature type="domain" description="Uracil-DNA glycosylase-like" evidence="12">
    <location>
        <begin position="43"/>
        <end position="205"/>
    </location>
</feature>
<keyword evidence="7 9" id="KW-0378">Hydrolase</keyword>
<comment type="function">
    <text evidence="2 9 11">Excises uracil residues from the DNA which can arise as a result of misincorporation of dUMP residues by DNA polymerase or due to deamination of cytosine.</text>
</comment>
<evidence type="ECO:0000256" key="3">
    <source>
        <dbReference type="ARBA" id="ARBA00008184"/>
    </source>
</evidence>
<accession>A0A2M9R6B2</accession>
<keyword evidence="9" id="KW-0963">Cytoplasm</keyword>
<dbReference type="GO" id="GO:0005737">
    <property type="term" value="C:cytoplasm"/>
    <property type="evidence" value="ECO:0007669"/>
    <property type="project" value="UniProtKB-SubCell"/>
</dbReference>
<evidence type="ECO:0000256" key="10">
    <source>
        <dbReference type="PROSITE-ProRule" id="PRU10072"/>
    </source>
</evidence>
<dbReference type="GO" id="GO:0097510">
    <property type="term" value="P:base-excision repair, AP site formation via deaminated base removal"/>
    <property type="evidence" value="ECO:0007669"/>
    <property type="project" value="TreeGrafter"/>
</dbReference>
<dbReference type="HAMAP" id="MF_00148">
    <property type="entry name" value="UDG"/>
    <property type="match status" value="1"/>
</dbReference>
<evidence type="ECO:0000313" key="13">
    <source>
        <dbReference type="EMBL" id="PJR04389.1"/>
    </source>
</evidence>
<dbReference type="NCBIfam" id="NF003591">
    <property type="entry name" value="PRK05254.1-4"/>
    <property type="match status" value="1"/>
</dbReference>
<evidence type="ECO:0000256" key="4">
    <source>
        <dbReference type="ARBA" id="ARBA00012030"/>
    </source>
</evidence>
<dbReference type="NCBIfam" id="NF003592">
    <property type="entry name" value="PRK05254.1-5"/>
    <property type="match status" value="1"/>
</dbReference>
<evidence type="ECO:0000256" key="11">
    <source>
        <dbReference type="RuleBase" id="RU003780"/>
    </source>
</evidence>
<feature type="active site" description="Proton acceptor" evidence="9 10">
    <location>
        <position position="59"/>
    </location>
</feature>
<keyword evidence="14" id="KW-1185">Reference proteome</keyword>
<dbReference type="Gene3D" id="3.40.470.10">
    <property type="entry name" value="Uracil-DNA glycosylase-like domain"/>
    <property type="match status" value="1"/>
</dbReference>
<evidence type="ECO:0000259" key="12">
    <source>
        <dbReference type="SMART" id="SM00986"/>
    </source>
</evidence>
<comment type="subcellular location">
    <subcellularLocation>
        <location evidence="9">Cytoplasm</location>
    </subcellularLocation>
</comment>
<proteinExistence type="inferred from homology"/>
<dbReference type="InterPro" id="IPR005122">
    <property type="entry name" value="Uracil-DNA_glycosylase-like"/>
</dbReference>
<evidence type="ECO:0000313" key="14">
    <source>
        <dbReference type="Proteomes" id="UP000231960"/>
    </source>
</evidence>
<dbReference type="InterPro" id="IPR002043">
    <property type="entry name" value="UDG_fam1"/>
</dbReference>
<evidence type="ECO:0000256" key="1">
    <source>
        <dbReference type="ARBA" id="ARBA00001400"/>
    </source>
</evidence>
<dbReference type="SMART" id="SM00986">
    <property type="entry name" value="UDG"/>
    <property type="match status" value="1"/>
</dbReference>
<sequence>MTWKDFIESENQQPYFKSLKEFVEYEYQTQTVFPPRELIYNAFRWCKFEDTKVIILGQDPYHGYGQAHGLSFSVNDGIAFPPSLRNILQEVHQDVGSPIPNSGNLTRWAKQGVLLLNDVLTVRQASPGSHQKRGWEDFTENAIRQLSSEKENLVFLLWGRHAQQKGKVIDSNKHLVLTSGHPSPMSANRGLWFGNRHFSQTNTYLMANGKTSVIW</sequence>
<evidence type="ECO:0000256" key="5">
    <source>
        <dbReference type="ARBA" id="ARBA00018429"/>
    </source>
</evidence>
<name>A0A2M9R6B2_9FLAO</name>
<dbReference type="AlphaFoldDB" id="A0A2M9R6B2"/>
<dbReference type="Pfam" id="PF03167">
    <property type="entry name" value="UDG"/>
    <property type="match status" value="1"/>
</dbReference>
<dbReference type="PROSITE" id="PS00130">
    <property type="entry name" value="U_DNA_GLYCOSYLASE"/>
    <property type="match status" value="1"/>
</dbReference>
<evidence type="ECO:0000256" key="9">
    <source>
        <dbReference type="HAMAP-Rule" id="MF_00148"/>
    </source>
</evidence>
<dbReference type="SMART" id="SM00987">
    <property type="entry name" value="UreE_C"/>
    <property type="match status" value="1"/>
</dbReference>
<dbReference type="Proteomes" id="UP000231960">
    <property type="component" value="Unassembled WGS sequence"/>
</dbReference>
<organism evidence="13 14">
    <name type="scientific">Avrilella dinanensis</name>
    <dbReference type="NCBI Taxonomy" id="2008672"/>
    <lineage>
        <taxon>Bacteria</taxon>
        <taxon>Pseudomonadati</taxon>
        <taxon>Bacteroidota</taxon>
        <taxon>Flavobacteriia</taxon>
        <taxon>Flavobacteriales</taxon>
        <taxon>Flavobacteriaceae</taxon>
        <taxon>Avrilella</taxon>
    </lineage>
</organism>
<keyword evidence="8 9" id="KW-0234">DNA repair</keyword>
<dbReference type="NCBIfam" id="TIGR00628">
    <property type="entry name" value="ung"/>
    <property type="match status" value="1"/>
</dbReference>
<dbReference type="EC" id="3.2.2.27" evidence="4 9"/>
<dbReference type="OrthoDB" id="9804372at2"/>
<reference evidence="13 14" key="1">
    <citation type="submission" date="2017-06" db="EMBL/GenBank/DDBJ databases">
        <title>Description of Avrilella dinanensis gen. nov. sp. nov.</title>
        <authorList>
            <person name="Leyer C."/>
            <person name="Sassi M."/>
            <person name="Minet J."/>
            <person name="Kayal S."/>
            <person name="Cattoir V."/>
        </authorList>
    </citation>
    <scope>NUCLEOTIDE SEQUENCE [LARGE SCALE GENOMIC DNA]</scope>
    <source>
        <strain evidence="13 14">UR159</strain>
    </source>
</reference>
<dbReference type="GO" id="GO:0004844">
    <property type="term" value="F:uracil DNA N-glycosylase activity"/>
    <property type="evidence" value="ECO:0007669"/>
    <property type="project" value="UniProtKB-UniRule"/>
</dbReference>
<comment type="caution">
    <text evidence="13">The sequence shown here is derived from an EMBL/GenBank/DDBJ whole genome shotgun (WGS) entry which is preliminary data.</text>
</comment>
<protein>
    <recommendedName>
        <fullName evidence="5 9">Uracil-DNA glycosylase</fullName>
        <shortName evidence="9">UDG</shortName>
        <ecNumber evidence="4 9">3.2.2.27</ecNumber>
    </recommendedName>
</protein>
<dbReference type="PANTHER" id="PTHR11264">
    <property type="entry name" value="URACIL-DNA GLYCOSYLASE"/>
    <property type="match status" value="1"/>
</dbReference>
<dbReference type="NCBIfam" id="NF003588">
    <property type="entry name" value="PRK05254.1-1"/>
    <property type="match status" value="1"/>
</dbReference>
<dbReference type="FunFam" id="3.40.470.10:FF:000001">
    <property type="entry name" value="Uracil-DNA glycosylase"/>
    <property type="match status" value="1"/>
</dbReference>
<comment type="catalytic activity">
    <reaction evidence="1 9 11">
        <text>Hydrolyzes single-stranded DNA or mismatched double-stranded DNA and polynucleotides, releasing free uracil.</text>
        <dbReference type="EC" id="3.2.2.27"/>
    </reaction>
</comment>
<gene>
    <name evidence="9" type="primary">ung</name>
    <name evidence="13" type="ORF">CDL10_07445</name>
</gene>
<keyword evidence="6 9" id="KW-0227">DNA damage</keyword>
<dbReference type="NCBIfam" id="NF003589">
    <property type="entry name" value="PRK05254.1-2"/>
    <property type="match status" value="1"/>
</dbReference>
<dbReference type="SUPFAM" id="SSF52141">
    <property type="entry name" value="Uracil-DNA glycosylase-like"/>
    <property type="match status" value="1"/>
</dbReference>
<evidence type="ECO:0000256" key="8">
    <source>
        <dbReference type="ARBA" id="ARBA00023204"/>
    </source>
</evidence>
<dbReference type="EMBL" id="NIPO01000001">
    <property type="protein sequence ID" value="PJR04389.1"/>
    <property type="molecule type" value="Genomic_DNA"/>
</dbReference>
<evidence type="ECO:0000256" key="6">
    <source>
        <dbReference type="ARBA" id="ARBA00022763"/>
    </source>
</evidence>
<evidence type="ECO:0000256" key="2">
    <source>
        <dbReference type="ARBA" id="ARBA00002631"/>
    </source>
</evidence>
<dbReference type="InterPro" id="IPR018085">
    <property type="entry name" value="Ura-DNA_Glyclase_AS"/>
</dbReference>
<dbReference type="InterPro" id="IPR036895">
    <property type="entry name" value="Uracil-DNA_glycosylase-like_sf"/>
</dbReference>
<dbReference type="CDD" id="cd10027">
    <property type="entry name" value="UDG-F1-like"/>
    <property type="match status" value="1"/>
</dbReference>
<evidence type="ECO:0000256" key="7">
    <source>
        <dbReference type="ARBA" id="ARBA00022801"/>
    </source>
</evidence>
<dbReference type="PANTHER" id="PTHR11264:SF0">
    <property type="entry name" value="URACIL-DNA GLYCOSYLASE"/>
    <property type="match status" value="1"/>
</dbReference>
<dbReference type="RefSeq" id="WP_100677949.1">
    <property type="nucleotide sequence ID" value="NZ_NIPO01000001.1"/>
</dbReference>